<dbReference type="PANTHER" id="PTHR43612">
    <property type="entry name" value="TRIFUNCTIONAL ENZYME SUBUNIT ALPHA"/>
    <property type="match status" value="1"/>
</dbReference>
<dbReference type="Pfam" id="PF00725">
    <property type="entry name" value="3HCDH"/>
    <property type="match status" value="1"/>
</dbReference>
<dbReference type="Pfam" id="PF02737">
    <property type="entry name" value="3HCDH_N"/>
    <property type="match status" value="1"/>
</dbReference>
<dbReference type="RefSeq" id="WP_379910660.1">
    <property type="nucleotide sequence ID" value="NZ_JBHSWE010000001.1"/>
</dbReference>
<dbReference type="SUPFAM" id="SSF51735">
    <property type="entry name" value="NAD(P)-binding Rossmann-fold domains"/>
    <property type="match status" value="1"/>
</dbReference>
<dbReference type="Gene3D" id="3.40.50.720">
    <property type="entry name" value="NAD(P)-binding Rossmann-like Domain"/>
    <property type="match status" value="1"/>
</dbReference>
<keyword evidence="1" id="KW-0560">Oxidoreductase</keyword>
<name>A0ABW2A494_9GAMM</name>
<evidence type="ECO:0000313" key="4">
    <source>
        <dbReference type="EMBL" id="MFC6672204.1"/>
    </source>
</evidence>
<comment type="caution">
    <text evidence="4">The sequence shown here is derived from an EMBL/GenBank/DDBJ whole genome shotgun (WGS) entry which is preliminary data.</text>
</comment>
<evidence type="ECO:0000256" key="1">
    <source>
        <dbReference type="ARBA" id="ARBA00023002"/>
    </source>
</evidence>
<dbReference type="InterPro" id="IPR008927">
    <property type="entry name" value="6-PGluconate_DH-like_C_sf"/>
</dbReference>
<proteinExistence type="predicted"/>
<dbReference type="PANTHER" id="PTHR43612:SF3">
    <property type="entry name" value="TRIFUNCTIONAL ENZYME SUBUNIT ALPHA, MITOCHONDRIAL"/>
    <property type="match status" value="1"/>
</dbReference>
<accession>A0ABW2A494</accession>
<dbReference type="InterPro" id="IPR006108">
    <property type="entry name" value="3HC_DH_C"/>
</dbReference>
<dbReference type="Proteomes" id="UP001596422">
    <property type="component" value="Unassembled WGS sequence"/>
</dbReference>
<dbReference type="SUPFAM" id="SSF48179">
    <property type="entry name" value="6-phosphogluconate dehydrogenase C-terminal domain-like"/>
    <property type="match status" value="2"/>
</dbReference>
<dbReference type="EMBL" id="JBHSWE010000001">
    <property type="protein sequence ID" value="MFC6672204.1"/>
    <property type="molecule type" value="Genomic_DNA"/>
</dbReference>
<evidence type="ECO:0000259" key="2">
    <source>
        <dbReference type="Pfam" id="PF00725"/>
    </source>
</evidence>
<organism evidence="4 5">
    <name type="scientific">Marinobacterium aestuariivivens</name>
    <dbReference type="NCBI Taxonomy" id="1698799"/>
    <lineage>
        <taxon>Bacteria</taxon>
        <taxon>Pseudomonadati</taxon>
        <taxon>Pseudomonadota</taxon>
        <taxon>Gammaproteobacteria</taxon>
        <taxon>Oceanospirillales</taxon>
        <taxon>Oceanospirillaceae</taxon>
        <taxon>Marinobacterium</taxon>
    </lineage>
</organism>
<gene>
    <name evidence="4" type="ORF">ACFQDL_20620</name>
</gene>
<feature type="domain" description="3-hydroxyacyl-CoA dehydrogenase NAD binding" evidence="3">
    <location>
        <begin position="129"/>
        <end position="307"/>
    </location>
</feature>
<keyword evidence="5" id="KW-1185">Reference proteome</keyword>
<dbReference type="InterPro" id="IPR050136">
    <property type="entry name" value="FA_oxidation_alpha_subunit"/>
</dbReference>
<dbReference type="InterPro" id="IPR006176">
    <property type="entry name" value="3-OHacyl-CoA_DH_NAD-bd"/>
</dbReference>
<dbReference type="InterPro" id="IPR036291">
    <property type="entry name" value="NAD(P)-bd_dom_sf"/>
</dbReference>
<protein>
    <submittedName>
        <fullName evidence="4">3-hydroxyacyl-CoA dehydrogenase NAD-binding domain-containing protein</fullName>
    </submittedName>
</protein>
<sequence length="527" mass="57416">MAEPAELKTRALELLREQIGRPADLRAIRARKQDPLVASDALHQQLAALEQQFGTGLNPNFEAGPTALALILRHITLPFRDALAEERNAFIELLQRDSARSLVGLFLNDQVLKRKAKQAQQQARAVSRVGVLGAGIMGGGIAFQSASTGTPVLMKDIRDEALELGLKTAGKLLDRQVEKGRLDQAGKEKVLAAIEPTLEYDGFDQVDLVVEAVVENAAIKAGVLADVERALEPGAILTSNTSTISIDRLAKSLQRPQQFCGMHFFNPVHLMPLVEVIRGRETSEETLATAVAGALSMGKTPIVVNDCPGFLVNRILFPYFNGFNRLLLDGVDYQRIDRVMEGFGWPMGPAYLMDVIGLDTCVHADRVMIEGFPERMGHDGPCIADHLVQAGSLGQKSGRGFYAYGVDESGRRTREPSAQAQQLIDAAKGPAVELSDQDILDRMMIPMCLEAVRCLEDGIAETAAEVDMGLILGLGFPRFRGGALRYIDSLGLQTFCERVERHAGSGPLYRVTDGLRQRAGKGETFFD</sequence>
<dbReference type="Gene3D" id="3.90.226.10">
    <property type="entry name" value="2-enoyl-CoA Hydratase, Chain A, domain 1"/>
    <property type="match status" value="1"/>
</dbReference>
<reference evidence="5" key="1">
    <citation type="journal article" date="2019" name="Int. J. Syst. Evol. Microbiol.">
        <title>The Global Catalogue of Microorganisms (GCM) 10K type strain sequencing project: providing services to taxonomists for standard genome sequencing and annotation.</title>
        <authorList>
            <consortium name="The Broad Institute Genomics Platform"/>
            <consortium name="The Broad Institute Genome Sequencing Center for Infectious Disease"/>
            <person name="Wu L."/>
            <person name="Ma J."/>
        </authorList>
    </citation>
    <scope>NUCLEOTIDE SEQUENCE [LARGE SCALE GENOMIC DNA]</scope>
    <source>
        <strain evidence="5">NBRC 111756</strain>
    </source>
</reference>
<feature type="domain" description="3-hydroxyacyl-CoA dehydrogenase C-terminal" evidence="2">
    <location>
        <begin position="309"/>
        <end position="404"/>
    </location>
</feature>
<dbReference type="PROSITE" id="PS00067">
    <property type="entry name" value="3HCDH"/>
    <property type="match status" value="1"/>
</dbReference>
<evidence type="ECO:0000259" key="3">
    <source>
        <dbReference type="Pfam" id="PF02737"/>
    </source>
</evidence>
<evidence type="ECO:0000313" key="5">
    <source>
        <dbReference type="Proteomes" id="UP001596422"/>
    </source>
</evidence>
<dbReference type="Gene3D" id="1.10.1040.50">
    <property type="match status" value="1"/>
</dbReference>
<dbReference type="InterPro" id="IPR006180">
    <property type="entry name" value="3-OHacyl-CoA_DH_CS"/>
</dbReference>